<organism evidence="1 2">
    <name type="scientific">Aspergillus kawachii</name>
    <name type="common">White koji mold</name>
    <name type="synonym">Aspergillus awamori var. kawachi</name>
    <dbReference type="NCBI Taxonomy" id="1069201"/>
    <lineage>
        <taxon>Eukaryota</taxon>
        <taxon>Fungi</taxon>
        <taxon>Dikarya</taxon>
        <taxon>Ascomycota</taxon>
        <taxon>Pezizomycotina</taxon>
        <taxon>Eurotiomycetes</taxon>
        <taxon>Eurotiomycetidae</taxon>
        <taxon>Eurotiales</taxon>
        <taxon>Aspergillaceae</taxon>
        <taxon>Aspergillus</taxon>
        <taxon>Aspergillus subgen. Circumdati</taxon>
    </lineage>
</organism>
<comment type="caution">
    <text evidence="1">The sequence shown here is derived from an EMBL/GenBank/DDBJ whole genome shotgun (WGS) entry which is preliminary data.</text>
</comment>
<accession>A0A146F672</accession>
<evidence type="ECO:0000313" key="1">
    <source>
        <dbReference type="EMBL" id="GAT21784.1"/>
    </source>
</evidence>
<proteinExistence type="predicted"/>
<dbReference type="InterPro" id="IPR029039">
    <property type="entry name" value="Flavoprotein-like_sf"/>
</dbReference>
<dbReference type="Proteomes" id="UP000075230">
    <property type="component" value="Unassembled WGS sequence"/>
</dbReference>
<dbReference type="VEuPathDB" id="FungiDB:ASPFODRAFT_60983"/>
<dbReference type="SUPFAM" id="SSF52218">
    <property type="entry name" value="Flavoproteins"/>
    <property type="match status" value="1"/>
</dbReference>
<protein>
    <submittedName>
        <fullName evidence="1">Sulfite reductase beta subunit</fullName>
    </submittedName>
</protein>
<gene>
    <name evidence="1" type="ORF">RIB2604_01100270</name>
</gene>
<reference evidence="2" key="2">
    <citation type="submission" date="2016-02" db="EMBL/GenBank/DDBJ databases">
        <title>Genome sequencing of Aspergillus luchuensis NBRC 4314.</title>
        <authorList>
            <person name="Yamada O."/>
        </authorList>
    </citation>
    <scope>NUCLEOTIDE SEQUENCE [LARGE SCALE GENOMIC DNA]</scope>
    <source>
        <strain evidence="2">RIB 2604</strain>
    </source>
</reference>
<sequence length="136" mass="15155">MICRNRYDPVNSWQRRKGSTETVPALLVRNGNTWVTEALTSFATDSKAPRGGTTARTLAEGLHRRLKRRARGFQVKFSTLDALDLTLIETFDTIILVASTTGSGAFHANQADFAKASGHFRHTLKVDFSRVCHHLL</sequence>
<evidence type="ECO:0000313" key="2">
    <source>
        <dbReference type="Proteomes" id="UP000075230"/>
    </source>
</evidence>
<dbReference type="Gene3D" id="3.40.50.360">
    <property type="match status" value="1"/>
</dbReference>
<name>A0A146F672_ASPKA</name>
<reference evidence="1 2" key="1">
    <citation type="journal article" date="2016" name="DNA Res.">
        <title>Genome sequence of Aspergillus luchuensis NBRC 4314.</title>
        <authorList>
            <person name="Yamada O."/>
            <person name="Machida M."/>
            <person name="Hosoyama A."/>
            <person name="Goto M."/>
            <person name="Takahashi T."/>
            <person name="Futagami T."/>
            <person name="Yamagata Y."/>
            <person name="Takeuchi M."/>
            <person name="Kobayashi T."/>
            <person name="Koike H."/>
            <person name="Abe K."/>
            <person name="Asai K."/>
            <person name="Arita M."/>
            <person name="Fujita N."/>
            <person name="Fukuda K."/>
            <person name="Higa K."/>
            <person name="Horikawa H."/>
            <person name="Ishikawa T."/>
            <person name="Jinno K."/>
            <person name="Kato Y."/>
            <person name="Kirimura K."/>
            <person name="Mizutani O."/>
            <person name="Nakasone K."/>
            <person name="Sano M."/>
            <person name="Shiraishi Y."/>
            <person name="Tsukahara M."/>
            <person name="Gomi K."/>
        </authorList>
    </citation>
    <scope>NUCLEOTIDE SEQUENCE [LARGE SCALE GENOMIC DNA]</scope>
    <source>
        <strain evidence="1 2">RIB 2604</strain>
    </source>
</reference>
<dbReference type="AlphaFoldDB" id="A0A146F672"/>
<dbReference type="EMBL" id="BCWF01000011">
    <property type="protein sequence ID" value="GAT21784.1"/>
    <property type="molecule type" value="Genomic_DNA"/>
</dbReference>